<sequence length="701" mass="76744">MERNVGRPWTAQEDALLRQAVAIHGESDNWKTIAQSVPGRTNKACRKRWRHSLSPTVKKSAWTQEEDELLLQLYAKHHTKWSLIARHIPGRTDDACSKRYREALDPALKKSEWTSEEDSVLLDLYQRLGGKWGQIGQELTRSGLACRNRWRLLERKKSHAQLSLALDPAPTVQNAATPSDGPVQSSWTNLALDVSFWDPYPTNPSSTVPLNEAGSPDIPTSHGIIPRSNPPPFQYTSSSLSSALSSPRPQLRLPRAQPFGCDQQTPQFGYEISSGQINVDCNLDVHDQHSNGVSQPELPAHNPGFLQQLHPDAQIYGLPDTYPRINADARSYGSNPIEGVQLSLGNSCAPQAPDIVYPHDAHDAHDLQPEHHGVVMQDGDPHRMSYHSGTPCSADHALSICIPATPITHEAPPMGDVCPSPYSSYTPVAQSPRPLAVIQLSPAEPDLPEQISLNLAARSRSADARRRGRSHPTAPRTQSTRRKQGDRPRKLDSDLPVSSDLSIKAYACGHPLCWLPSASASLSAFPTSHGLSEHCKERHADMNIVAVGSGGNDQPFRCGLEGCGRGWKSLNGLQYHLQVSKAHFIKAISTTSAPSSPPVTPDDETNPASAAANSSDSGSTTTVRVSANKTEKRKEHRCPHPSCPNVYKQLSGLRYHLLHAHHHGLPVQLSDVPPTLARKIKEKESKARLRASSSPDTDIHL</sequence>
<dbReference type="GO" id="GO:0001006">
    <property type="term" value="F:RNA polymerase III type 3 promoter sequence-specific DNA binding"/>
    <property type="evidence" value="ECO:0007669"/>
    <property type="project" value="TreeGrafter"/>
</dbReference>
<dbReference type="Pfam" id="PF13921">
    <property type="entry name" value="Myb_DNA-bind_6"/>
    <property type="match status" value="1"/>
</dbReference>
<keyword evidence="1" id="KW-0805">Transcription regulation</keyword>
<dbReference type="STRING" id="5364.A0A5C3NV65"/>
<dbReference type="PROSITE" id="PS51294">
    <property type="entry name" value="HTH_MYB"/>
    <property type="match status" value="3"/>
</dbReference>
<dbReference type="InterPro" id="IPR051575">
    <property type="entry name" value="Myb-like_DNA-bd"/>
</dbReference>
<dbReference type="SMART" id="SM00355">
    <property type="entry name" value="ZnF_C2H2"/>
    <property type="match status" value="3"/>
</dbReference>
<evidence type="ECO:0000256" key="4">
    <source>
        <dbReference type="ARBA" id="ARBA00023242"/>
    </source>
</evidence>
<accession>A0A5C3NV65</accession>
<dbReference type="Pfam" id="PF00249">
    <property type="entry name" value="Myb_DNA-binding"/>
    <property type="match status" value="1"/>
</dbReference>
<feature type="compositionally biased region" description="Low complexity" evidence="5">
    <location>
        <begin position="237"/>
        <end position="249"/>
    </location>
</feature>
<dbReference type="PANTHER" id="PTHR46621:SF1">
    <property type="entry name" value="SNRNA-ACTIVATING PROTEIN COMPLEX SUBUNIT 4"/>
    <property type="match status" value="1"/>
</dbReference>
<dbReference type="OrthoDB" id="2143914at2759"/>
<dbReference type="EMBL" id="ML213503">
    <property type="protein sequence ID" value="TFK57621.1"/>
    <property type="molecule type" value="Genomic_DNA"/>
</dbReference>
<dbReference type="InterPro" id="IPR017930">
    <property type="entry name" value="Myb_dom"/>
</dbReference>
<keyword evidence="3" id="KW-0804">Transcription</keyword>
<feature type="domain" description="Myb-like" evidence="6">
    <location>
        <begin position="54"/>
        <end position="104"/>
    </location>
</feature>
<evidence type="ECO:0000259" key="7">
    <source>
        <dbReference type="PROSITE" id="PS51294"/>
    </source>
</evidence>
<feature type="domain" description="Myb-like" evidence="6">
    <location>
        <begin position="105"/>
        <end position="154"/>
    </location>
</feature>
<feature type="compositionally biased region" description="Basic and acidic residues" evidence="5">
    <location>
        <begin position="483"/>
        <end position="493"/>
    </location>
</feature>
<dbReference type="Gene3D" id="1.10.10.60">
    <property type="entry name" value="Homeodomain-like"/>
    <property type="match status" value="3"/>
</dbReference>
<evidence type="ECO:0000313" key="9">
    <source>
        <dbReference type="Proteomes" id="UP000305948"/>
    </source>
</evidence>
<feature type="domain" description="HTH myb-type" evidence="7">
    <location>
        <begin position="54"/>
        <end position="108"/>
    </location>
</feature>
<protein>
    <submittedName>
        <fullName evidence="8">Uncharacterized protein</fullName>
    </submittedName>
</protein>
<feature type="domain" description="HTH myb-type" evidence="7">
    <location>
        <begin position="109"/>
        <end position="158"/>
    </location>
</feature>
<dbReference type="GO" id="GO:0019185">
    <property type="term" value="C:snRNA-activating protein complex"/>
    <property type="evidence" value="ECO:0007669"/>
    <property type="project" value="TreeGrafter"/>
</dbReference>
<dbReference type="InterPro" id="IPR013087">
    <property type="entry name" value="Znf_C2H2_type"/>
</dbReference>
<evidence type="ECO:0000256" key="5">
    <source>
        <dbReference type="SAM" id="MobiDB-lite"/>
    </source>
</evidence>
<keyword evidence="9" id="KW-1185">Reference proteome</keyword>
<feature type="region of interest" description="Disordered" evidence="5">
    <location>
        <begin position="682"/>
        <end position="701"/>
    </location>
</feature>
<dbReference type="GO" id="GO:0000978">
    <property type="term" value="F:RNA polymerase II cis-regulatory region sequence-specific DNA binding"/>
    <property type="evidence" value="ECO:0007669"/>
    <property type="project" value="TreeGrafter"/>
</dbReference>
<dbReference type="PANTHER" id="PTHR46621">
    <property type="entry name" value="SNRNA-ACTIVATING PROTEIN COMPLEX SUBUNIT 4"/>
    <property type="match status" value="1"/>
</dbReference>
<proteinExistence type="predicted"/>
<feature type="region of interest" description="Disordered" evidence="5">
    <location>
        <begin position="458"/>
        <end position="495"/>
    </location>
</feature>
<dbReference type="CDD" id="cd00167">
    <property type="entry name" value="SANT"/>
    <property type="match status" value="3"/>
</dbReference>
<dbReference type="SMART" id="SM00717">
    <property type="entry name" value="SANT"/>
    <property type="match status" value="3"/>
</dbReference>
<dbReference type="GO" id="GO:0042796">
    <property type="term" value="P:snRNA transcription by RNA polymerase III"/>
    <property type="evidence" value="ECO:0007669"/>
    <property type="project" value="TreeGrafter"/>
</dbReference>
<evidence type="ECO:0000256" key="3">
    <source>
        <dbReference type="ARBA" id="ARBA00023163"/>
    </source>
</evidence>
<organism evidence="8 9">
    <name type="scientific">Heliocybe sulcata</name>
    <dbReference type="NCBI Taxonomy" id="5364"/>
    <lineage>
        <taxon>Eukaryota</taxon>
        <taxon>Fungi</taxon>
        <taxon>Dikarya</taxon>
        <taxon>Basidiomycota</taxon>
        <taxon>Agaricomycotina</taxon>
        <taxon>Agaricomycetes</taxon>
        <taxon>Gloeophyllales</taxon>
        <taxon>Gloeophyllaceae</taxon>
        <taxon>Heliocybe</taxon>
    </lineage>
</organism>
<evidence type="ECO:0000313" key="8">
    <source>
        <dbReference type="EMBL" id="TFK57621.1"/>
    </source>
</evidence>
<name>A0A5C3NV65_9AGAM</name>
<feature type="region of interest" description="Disordered" evidence="5">
    <location>
        <begin position="205"/>
        <end position="249"/>
    </location>
</feature>
<reference evidence="8 9" key="1">
    <citation type="journal article" date="2019" name="Nat. Ecol. Evol.">
        <title>Megaphylogeny resolves global patterns of mushroom evolution.</title>
        <authorList>
            <person name="Varga T."/>
            <person name="Krizsan K."/>
            <person name="Foldi C."/>
            <person name="Dima B."/>
            <person name="Sanchez-Garcia M."/>
            <person name="Sanchez-Ramirez S."/>
            <person name="Szollosi G.J."/>
            <person name="Szarkandi J.G."/>
            <person name="Papp V."/>
            <person name="Albert L."/>
            <person name="Andreopoulos W."/>
            <person name="Angelini C."/>
            <person name="Antonin V."/>
            <person name="Barry K.W."/>
            <person name="Bougher N.L."/>
            <person name="Buchanan P."/>
            <person name="Buyck B."/>
            <person name="Bense V."/>
            <person name="Catcheside P."/>
            <person name="Chovatia M."/>
            <person name="Cooper J."/>
            <person name="Damon W."/>
            <person name="Desjardin D."/>
            <person name="Finy P."/>
            <person name="Geml J."/>
            <person name="Haridas S."/>
            <person name="Hughes K."/>
            <person name="Justo A."/>
            <person name="Karasinski D."/>
            <person name="Kautmanova I."/>
            <person name="Kiss B."/>
            <person name="Kocsube S."/>
            <person name="Kotiranta H."/>
            <person name="LaButti K.M."/>
            <person name="Lechner B.E."/>
            <person name="Liimatainen K."/>
            <person name="Lipzen A."/>
            <person name="Lukacs Z."/>
            <person name="Mihaltcheva S."/>
            <person name="Morgado L.N."/>
            <person name="Niskanen T."/>
            <person name="Noordeloos M.E."/>
            <person name="Ohm R.A."/>
            <person name="Ortiz-Santana B."/>
            <person name="Ovrebo C."/>
            <person name="Racz N."/>
            <person name="Riley R."/>
            <person name="Savchenko A."/>
            <person name="Shiryaev A."/>
            <person name="Soop K."/>
            <person name="Spirin V."/>
            <person name="Szebenyi C."/>
            <person name="Tomsovsky M."/>
            <person name="Tulloss R.E."/>
            <person name="Uehling J."/>
            <person name="Grigoriev I.V."/>
            <person name="Vagvolgyi C."/>
            <person name="Papp T."/>
            <person name="Martin F.M."/>
            <person name="Miettinen O."/>
            <person name="Hibbett D.S."/>
            <person name="Nagy L.G."/>
        </authorList>
    </citation>
    <scope>NUCLEOTIDE SEQUENCE [LARGE SCALE GENOMIC DNA]</scope>
    <source>
        <strain evidence="8 9">OMC1185</strain>
    </source>
</reference>
<feature type="domain" description="Myb-like" evidence="6">
    <location>
        <begin position="8"/>
        <end position="53"/>
    </location>
</feature>
<dbReference type="PROSITE" id="PS50090">
    <property type="entry name" value="MYB_LIKE"/>
    <property type="match status" value="3"/>
</dbReference>
<feature type="domain" description="HTH myb-type" evidence="7">
    <location>
        <begin position="1"/>
        <end position="50"/>
    </location>
</feature>
<dbReference type="AlphaFoldDB" id="A0A5C3NV65"/>
<evidence type="ECO:0000256" key="2">
    <source>
        <dbReference type="ARBA" id="ARBA00023125"/>
    </source>
</evidence>
<dbReference type="InterPro" id="IPR001005">
    <property type="entry name" value="SANT/Myb"/>
</dbReference>
<dbReference type="GO" id="GO:0042795">
    <property type="term" value="P:snRNA transcription by RNA polymerase II"/>
    <property type="evidence" value="ECO:0007669"/>
    <property type="project" value="TreeGrafter"/>
</dbReference>
<feature type="region of interest" description="Disordered" evidence="5">
    <location>
        <begin position="591"/>
        <end position="643"/>
    </location>
</feature>
<feature type="compositionally biased region" description="Polar residues" evidence="5">
    <location>
        <begin position="691"/>
        <end position="701"/>
    </location>
</feature>
<evidence type="ECO:0000259" key="6">
    <source>
        <dbReference type="PROSITE" id="PS50090"/>
    </source>
</evidence>
<feature type="compositionally biased region" description="Low complexity" evidence="5">
    <location>
        <begin position="606"/>
        <end position="622"/>
    </location>
</feature>
<evidence type="ECO:0000256" key="1">
    <source>
        <dbReference type="ARBA" id="ARBA00023015"/>
    </source>
</evidence>
<dbReference type="InterPro" id="IPR009057">
    <property type="entry name" value="Homeodomain-like_sf"/>
</dbReference>
<dbReference type="PROSITE" id="PS00028">
    <property type="entry name" value="ZINC_FINGER_C2H2_1"/>
    <property type="match status" value="1"/>
</dbReference>
<gene>
    <name evidence="8" type="ORF">OE88DRAFT_1651452</name>
</gene>
<dbReference type="SUPFAM" id="SSF46689">
    <property type="entry name" value="Homeodomain-like"/>
    <property type="match status" value="2"/>
</dbReference>
<dbReference type="Proteomes" id="UP000305948">
    <property type="component" value="Unassembled WGS sequence"/>
</dbReference>
<keyword evidence="2" id="KW-0238">DNA-binding</keyword>
<keyword evidence="4" id="KW-0539">Nucleus</keyword>